<protein>
    <submittedName>
        <fullName evidence="1">Uncharacterized protein</fullName>
    </submittedName>
</protein>
<proteinExistence type="predicted"/>
<evidence type="ECO:0000313" key="2">
    <source>
        <dbReference type="Proteomes" id="UP000024404"/>
    </source>
</evidence>
<dbReference type="EnsemblMetazoa" id="OVOC4604.1">
    <property type="protein sequence ID" value="OVOC4604.1"/>
    <property type="gene ID" value="WBGene00241413"/>
</dbReference>
<organism evidence="1 2">
    <name type="scientific">Onchocerca volvulus</name>
    <dbReference type="NCBI Taxonomy" id="6282"/>
    <lineage>
        <taxon>Eukaryota</taxon>
        <taxon>Metazoa</taxon>
        <taxon>Ecdysozoa</taxon>
        <taxon>Nematoda</taxon>
        <taxon>Chromadorea</taxon>
        <taxon>Rhabditida</taxon>
        <taxon>Spirurina</taxon>
        <taxon>Spiruromorpha</taxon>
        <taxon>Filarioidea</taxon>
        <taxon>Onchocercidae</taxon>
        <taxon>Onchocerca</taxon>
    </lineage>
</organism>
<reference evidence="2" key="1">
    <citation type="submission" date="2013-10" db="EMBL/GenBank/DDBJ databases">
        <title>Genome sequencing of Onchocerca volvulus.</title>
        <authorList>
            <person name="Cotton J."/>
            <person name="Tsai J."/>
            <person name="Stanley E."/>
            <person name="Tracey A."/>
            <person name="Holroyd N."/>
            <person name="Lustigman S."/>
            <person name="Berriman M."/>
        </authorList>
    </citation>
    <scope>NUCLEOTIDE SEQUENCE</scope>
</reference>
<sequence>MPPKPSAKEAKPFFEGYINYELIYKRYFRTYCHNYMAQYQKVRPFRSVKIKLPSDLVCPLNGQSILYLGDAANVAAVVLPWINFDDMYMNRSDGAFQTMKNDLLNAPSSDQKM</sequence>
<reference evidence="1" key="2">
    <citation type="submission" date="2022-06" db="UniProtKB">
        <authorList>
            <consortium name="EnsemblMetazoa"/>
        </authorList>
    </citation>
    <scope>IDENTIFICATION</scope>
</reference>
<dbReference type="AlphaFoldDB" id="A0A8R1XYN0"/>
<accession>A0A8R1XYN0</accession>
<dbReference type="EMBL" id="CMVM020000142">
    <property type="status" value="NOT_ANNOTATED_CDS"/>
    <property type="molecule type" value="Genomic_DNA"/>
</dbReference>
<evidence type="ECO:0000313" key="1">
    <source>
        <dbReference type="EnsemblMetazoa" id="OVOC4604.1"/>
    </source>
</evidence>
<keyword evidence="2" id="KW-1185">Reference proteome</keyword>
<dbReference type="Proteomes" id="UP000024404">
    <property type="component" value="Unassembled WGS sequence"/>
</dbReference>
<name>A0A8R1XYN0_ONCVO</name>